<protein>
    <submittedName>
        <fullName evidence="1">Uncharacterized protein</fullName>
    </submittedName>
</protein>
<evidence type="ECO:0000313" key="1">
    <source>
        <dbReference type="EMBL" id="OCK75549.1"/>
    </source>
</evidence>
<evidence type="ECO:0000313" key="2">
    <source>
        <dbReference type="Proteomes" id="UP000250266"/>
    </source>
</evidence>
<dbReference type="EMBL" id="KV745302">
    <property type="protein sequence ID" value="OCK75549.1"/>
    <property type="molecule type" value="Genomic_DNA"/>
</dbReference>
<name>A0A8E2E1F7_9PEZI</name>
<organism evidence="1 2">
    <name type="scientific">Lepidopterella palustris CBS 459.81</name>
    <dbReference type="NCBI Taxonomy" id="1314670"/>
    <lineage>
        <taxon>Eukaryota</taxon>
        <taxon>Fungi</taxon>
        <taxon>Dikarya</taxon>
        <taxon>Ascomycota</taxon>
        <taxon>Pezizomycotina</taxon>
        <taxon>Dothideomycetes</taxon>
        <taxon>Pleosporomycetidae</taxon>
        <taxon>Mytilinidiales</taxon>
        <taxon>Argynnaceae</taxon>
        <taxon>Lepidopterella</taxon>
    </lineage>
</organism>
<dbReference type="Proteomes" id="UP000250266">
    <property type="component" value="Unassembled WGS sequence"/>
</dbReference>
<dbReference type="AlphaFoldDB" id="A0A8E2E1F7"/>
<proteinExistence type="predicted"/>
<accession>A0A8E2E1F7</accession>
<keyword evidence="2" id="KW-1185">Reference proteome</keyword>
<sequence>MPHPASSSPFIINMQHHFPPAALPTTTLLPDPSLLMISMKPFNVFLTDAHYHGRPYIPPLPHPVSHSPSLHSPSWTLLSPKPQHHISPLAPGVLAPNTNMLWDFNTLSSPQKVCPSYRFVFAMYAKQLHMKTLAIAGLFSHGAEKSVLG</sequence>
<reference evidence="1 2" key="1">
    <citation type="journal article" date="2016" name="Nat. Commun.">
        <title>Ectomycorrhizal ecology is imprinted in the genome of the dominant symbiotic fungus Cenococcum geophilum.</title>
        <authorList>
            <consortium name="DOE Joint Genome Institute"/>
            <person name="Peter M."/>
            <person name="Kohler A."/>
            <person name="Ohm R.A."/>
            <person name="Kuo A."/>
            <person name="Krutzmann J."/>
            <person name="Morin E."/>
            <person name="Arend M."/>
            <person name="Barry K.W."/>
            <person name="Binder M."/>
            <person name="Choi C."/>
            <person name="Clum A."/>
            <person name="Copeland A."/>
            <person name="Grisel N."/>
            <person name="Haridas S."/>
            <person name="Kipfer T."/>
            <person name="LaButti K."/>
            <person name="Lindquist E."/>
            <person name="Lipzen A."/>
            <person name="Maire R."/>
            <person name="Meier B."/>
            <person name="Mihaltcheva S."/>
            <person name="Molinier V."/>
            <person name="Murat C."/>
            <person name="Poggeler S."/>
            <person name="Quandt C.A."/>
            <person name="Sperisen C."/>
            <person name="Tritt A."/>
            <person name="Tisserant E."/>
            <person name="Crous P.W."/>
            <person name="Henrissat B."/>
            <person name="Nehls U."/>
            <person name="Egli S."/>
            <person name="Spatafora J.W."/>
            <person name="Grigoriev I.V."/>
            <person name="Martin F.M."/>
        </authorList>
    </citation>
    <scope>NUCLEOTIDE SEQUENCE [LARGE SCALE GENOMIC DNA]</scope>
    <source>
        <strain evidence="1 2">CBS 459.81</strain>
    </source>
</reference>
<gene>
    <name evidence="1" type="ORF">K432DRAFT_168151</name>
</gene>